<proteinExistence type="predicted"/>
<keyword evidence="2" id="KW-1185">Reference proteome</keyword>
<dbReference type="EMBL" id="CM037152">
    <property type="protein sequence ID" value="KAH7836291.1"/>
    <property type="molecule type" value="Genomic_DNA"/>
</dbReference>
<name>A0ACB7X6I5_9ERIC</name>
<evidence type="ECO:0000313" key="2">
    <source>
        <dbReference type="Proteomes" id="UP000828048"/>
    </source>
</evidence>
<comment type="caution">
    <text evidence="1">The sequence shown here is derived from an EMBL/GenBank/DDBJ whole genome shotgun (WGS) entry which is preliminary data.</text>
</comment>
<protein>
    <submittedName>
        <fullName evidence="1">Uncharacterized protein</fullName>
    </submittedName>
</protein>
<organism evidence="1 2">
    <name type="scientific">Vaccinium darrowii</name>
    <dbReference type="NCBI Taxonomy" id="229202"/>
    <lineage>
        <taxon>Eukaryota</taxon>
        <taxon>Viridiplantae</taxon>
        <taxon>Streptophyta</taxon>
        <taxon>Embryophyta</taxon>
        <taxon>Tracheophyta</taxon>
        <taxon>Spermatophyta</taxon>
        <taxon>Magnoliopsida</taxon>
        <taxon>eudicotyledons</taxon>
        <taxon>Gunneridae</taxon>
        <taxon>Pentapetalae</taxon>
        <taxon>asterids</taxon>
        <taxon>Ericales</taxon>
        <taxon>Ericaceae</taxon>
        <taxon>Vaccinioideae</taxon>
        <taxon>Vaccinieae</taxon>
        <taxon>Vaccinium</taxon>
    </lineage>
</organism>
<sequence length="134" mass="14466">MAGLLLPETFLGKALDDEFPTATEPTPDGSLMDQFLKGDDGFRKSRLKLIANIVKGPWIVKKAVGEQAVCLIGRALTCRNTYGGSSFSNREPNGVGASGTDFRSFIPAYAVLEFNWAGLLQPSCFRCSGEQLCV</sequence>
<dbReference type="Proteomes" id="UP000828048">
    <property type="component" value="Chromosome 2"/>
</dbReference>
<reference evidence="1 2" key="1">
    <citation type="journal article" date="2021" name="Hortic Res">
        <title>High-quality reference genome and annotation aids understanding of berry development for evergreen blueberry (Vaccinium darrowii).</title>
        <authorList>
            <person name="Yu J."/>
            <person name="Hulse-Kemp A.M."/>
            <person name="Babiker E."/>
            <person name="Staton M."/>
        </authorList>
    </citation>
    <scope>NUCLEOTIDE SEQUENCE [LARGE SCALE GENOMIC DNA]</scope>
    <source>
        <strain evidence="2">cv. NJ 8807/NJ 8810</strain>
        <tissue evidence="1">Young leaf</tissue>
    </source>
</reference>
<accession>A0ACB7X6I5</accession>
<evidence type="ECO:0000313" key="1">
    <source>
        <dbReference type="EMBL" id="KAH7836291.1"/>
    </source>
</evidence>
<gene>
    <name evidence="1" type="ORF">Vadar_034357</name>
</gene>